<dbReference type="EMBL" id="CP029532">
    <property type="protein sequence ID" value="AYU82320.1"/>
    <property type="molecule type" value="Genomic_DNA"/>
</dbReference>
<reference evidence="4" key="5">
    <citation type="submission" date="2020-06" db="EMBL/GenBank/DDBJ databases">
        <authorList>
            <person name="Camacho E."/>
            <person name="Gonzalez-de la Fuente S."/>
            <person name="Rastrojo A."/>
            <person name="Peiro-Pastor R."/>
            <person name="Solana JC."/>
            <person name="Tabera L."/>
            <person name="Gamarro F."/>
            <person name="Carrasco-Ramiro F."/>
            <person name="Requena JM."/>
            <person name="Aguado B."/>
        </authorList>
    </citation>
    <scope>NUCLEOTIDE SEQUENCE</scope>
</reference>
<dbReference type="GeneID" id="13392552"/>
<keyword evidence="2" id="KW-1133">Transmembrane helix</keyword>
<dbReference type="EMBL" id="LR812653">
    <property type="protein sequence ID" value="CAC5433541.1"/>
    <property type="molecule type" value="Genomic_DNA"/>
</dbReference>
<dbReference type="VEuPathDB" id="TriTrypDB:LdBPK_333330.1"/>
<evidence type="ECO:0000313" key="6">
    <source>
        <dbReference type="Proteomes" id="UP000008980"/>
    </source>
</evidence>
<evidence type="ECO:0000313" key="5">
    <source>
        <dbReference type="EMBL" id="CBZ37474.1"/>
    </source>
</evidence>
<proteinExistence type="predicted"/>
<evidence type="ECO:0000256" key="1">
    <source>
        <dbReference type="SAM" id="MobiDB-lite"/>
    </source>
</evidence>
<gene>
    <name evidence="5" type="ORF">LDBPK_333330</name>
    <name evidence="3" type="ORF">LdCL_330040900</name>
    <name evidence="4" type="ORF">LDHU3_33.4810</name>
</gene>
<dbReference type="OMA" id="CAILFRY"/>
<evidence type="ECO:0000313" key="3">
    <source>
        <dbReference type="EMBL" id="AYU82320.1"/>
    </source>
</evidence>
<reference evidence="5" key="2">
    <citation type="submission" date="2011-01" db="EMBL/GenBank/DDBJ databases">
        <authorList>
            <person name="Zhao B.P."/>
            <person name="Ren Z.A."/>
            <person name="Li C.D."/>
        </authorList>
    </citation>
    <scope>NUCLEOTIDE SEQUENCE</scope>
    <source>
        <strain evidence="5">BPK282A1</strain>
    </source>
</reference>
<keyword evidence="7" id="KW-1185">Reference proteome</keyword>
<dbReference type="Proteomes" id="UP000601710">
    <property type="component" value="Chromosome 33"/>
</dbReference>
<dbReference type="VEuPathDB" id="TriTrypDB:LDHU3_33.4810"/>
<evidence type="ECO:0000313" key="7">
    <source>
        <dbReference type="Proteomes" id="UP000274082"/>
    </source>
</evidence>
<name>A0A3S7X786_LEIDO</name>
<dbReference type="RefSeq" id="XP_003864156.1">
    <property type="nucleotide sequence ID" value="XM_003864108.1"/>
</dbReference>
<reference evidence="5 6" key="1">
    <citation type="journal article" date="2011" name="Genome Res.">
        <title>Whole genome sequencing of multiple Leishmania donovani clinical isolates provides insights into population structure and mechanisms of drug resistance.</title>
        <authorList>
            <person name="Downing T."/>
            <person name="Imamura H."/>
            <person name="Decuypere S."/>
            <person name="Clark T.G."/>
            <person name="Coombs G.H."/>
            <person name="Cotton J.A."/>
            <person name="Hilley J.D."/>
            <person name="de Doncker S."/>
            <person name="Maes I."/>
            <person name="Mottram J.C."/>
            <person name="Quail M.A."/>
            <person name="Rijal S."/>
            <person name="Sanders M."/>
            <person name="Schonian G."/>
            <person name="Stark O."/>
            <person name="Sundar S."/>
            <person name="Vanaerschot M."/>
            <person name="Hertz-Fowler C."/>
            <person name="Dujardin J.C."/>
            <person name="Berriman M."/>
        </authorList>
    </citation>
    <scope>NUCLEOTIDE SEQUENCE [LARGE SCALE GENOMIC DNA]</scope>
    <source>
        <strain evidence="5 6">BPK282A1</strain>
    </source>
</reference>
<feature type="region of interest" description="Disordered" evidence="1">
    <location>
        <begin position="359"/>
        <end position="382"/>
    </location>
</feature>
<evidence type="ECO:0000256" key="2">
    <source>
        <dbReference type="SAM" id="Phobius"/>
    </source>
</evidence>
<evidence type="ECO:0000313" key="4">
    <source>
        <dbReference type="EMBL" id="CAC5433541.1"/>
    </source>
</evidence>
<reference evidence="6" key="3">
    <citation type="submission" date="2011-02" db="EMBL/GenBank/DDBJ databases">
        <title>Whole genome sequencing of Leishmania donovani clinical lines reveals dynamic variation related to drug resistance.</title>
        <authorList>
            <person name="Downing T."/>
            <person name="Imamura H."/>
            <person name="Sanders M."/>
            <person name="Decuypere S."/>
            <person name="Hertz-Fowler C."/>
            <person name="Clark T.G."/>
            <person name="Rijal S."/>
            <person name="Sundar S."/>
            <person name="Quail M.A."/>
            <person name="De Doncker S."/>
            <person name="Maes I."/>
            <person name="Vanaerschot M."/>
            <person name="Stark O."/>
            <person name="Schonian G."/>
            <person name="Dujardin J.C."/>
            <person name="Berriman M."/>
        </authorList>
    </citation>
    <scope>NUCLEOTIDE SEQUENCE [LARGE SCALE GENOMIC DNA]</scope>
    <source>
        <strain evidence="6">BPK282A1</strain>
    </source>
</reference>
<keyword evidence="2" id="KW-0472">Membrane</keyword>
<organism evidence="3 7">
    <name type="scientific">Leishmania donovani</name>
    <dbReference type="NCBI Taxonomy" id="5661"/>
    <lineage>
        <taxon>Eukaryota</taxon>
        <taxon>Discoba</taxon>
        <taxon>Euglenozoa</taxon>
        <taxon>Kinetoplastea</taxon>
        <taxon>Metakinetoplastina</taxon>
        <taxon>Trypanosomatida</taxon>
        <taxon>Trypanosomatidae</taxon>
        <taxon>Leishmaniinae</taxon>
        <taxon>Leishmania</taxon>
    </lineage>
</organism>
<dbReference type="VEuPathDB" id="TriTrypDB:LdCL_330040900"/>
<sequence>MRFATLRVTPLPAVAFFLLVVIGVCFGELTVASSALTTALSSHVLNVTLSGAGAGSNWPTTTNALSAITPTVNATVCSALPSGVSHCDAFLIRVSETTLGLQLSIVTSTALAGNSTYYLLSQWVHGNSTSISTTLARLTSACATALGTSLSSLAVTTGAYAVPCRNSETYSYLPACAAAEVPVTTVYILAPSSDLQAYFVAYLCGPTPTETCRNSIVVQLPSELSPYTFVSIKGLPKALEAVLAYVADVRAGFAGMPQAVGPRVGNTAAAVTARAVELRYRGMHAVLFSTNEKTRIYSSTTRMTIECHASFGYWALVFIAIFPLCAILFRYVWFRGRQRSKKQERRRVVADEMRIMQGCTNPADAPGAGRGPPPGFDTSVAGIGSTKQQWVTDASRNYYDSNAADDNAAAQADAAAHQMYMTPDTGEAHQYVVDDASGAGGAAATAASQPSQQTGNAAGDNAIYQTYVNPETGETYQYTTGATAAGQEQGQTAEASVAEGAQDTAAGDGYQTYVDPSTGETYQYTQINADAAARKYQYVDPVTGTTYQYANPNAAGVYEYVDPTTGETYQYTAEAGENNSTAAEQGHGAAATGNVYVDPQRGEMYRYEAPQQ</sequence>
<keyword evidence="2" id="KW-0812">Transmembrane</keyword>
<accession>A0A3S7X786</accession>
<feature type="transmembrane region" description="Helical" evidence="2">
    <location>
        <begin position="311"/>
        <end position="333"/>
    </location>
</feature>
<dbReference type="Proteomes" id="UP000274082">
    <property type="component" value="Chromosome 33"/>
</dbReference>
<accession>E9BPS0</accession>
<dbReference type="KEGG" id="ldo:LDBPK_333330"/>
<protein>
    <submittedName>
        <fullName evidence="4">Hypothetical_protein_conserved</fullName>
    </submittedName>
</protein>
<dbReference type="OrthoDB" id="273203at2759"/>
<dbReference type="AlphaFoldDB" id="A0A3S7X786"/>
<reference evidence="3 7" key="4">
    <citation type="journal article" date="2018" name="Sci. Rep.">
        <title>A complete Leishmania donovani reference genome identifies novel genetic variations associated with virulence.</title>
        <authorList>
            <person name="Lypaczewski P."/>
            <person name="Hoshizaki J."/>
            <person name="Zhang W.-W."/>
            <person name="McCall L.-I."/>
            <person name="Torcivia-Rodriguez J."/>
            <person name="Simonyan V."/>
            <person name="Kaur A."/>
            <person name="Dewar K."/>
            <person name="Matlashewski G."/>
        </authorList>
    </citation>
    <scope>NUCLEOTIDE SEQUENCE [LARGE SCALE GENOMIC DNA]</scope>
    <source>
        <strain evidence="3 7">LdCL</strain>
    </source>
</reference>
<dbReference type="Proteomes" id="UP000008980">
    <property type="component" value="Chromosome 33"/>
</dbReference>
<dbReference type="EMBL" id="FR799620">
    <property type="protein sequence ID" value="CBZ37474.1"/>
    <property type="molecule type" value="Genomic_DNA"/>
</dbReference>